<dbReference type="AlphaFoldDB" id="A0A5N6L2T2"/>
<feature type="coiled-coil region" evidence="2">
    <location>
        <begin position="101"/>
        <end position="181"/>
    </location>
</feature>
<dbReference type="GO" id="GO:0000423">
    <property type="term" value="P:mitophagy"/>
    <property type="evidence" value="ECO:0007669"/>
    <property type="project" value="TreeGrafter"/>
</dbReference>
<comment type="caution">
    <text evidence="6">The sequence shown here is derived from an EMBL/GenBank/DDBJ whole genome shotgun (WGS) entry which is preliminary data.</text>
</comment>
<dbReference type="FunFam" id="1.10.418.40:FF:000005">
    <property type="entry name" value="Autophagy protein Apg6, putative"/>
    <property type="match status" value="1"/>
</dbReference>
<sequence>MLTESQFGPTAAEQNGFAKSEREKDQVSIHGPESDTALSQEMEASARLFEILSARSDIDHPICVECTESLVQGMEKRMASAIRERDAYVDFLRQAHADVPSEEEERAAREELEAVKKEEEAALVELEALEAEKAALEEKMAAMELEASALDKEEEEFWRDRNAFDRELAAFQEEQDSLNQRYEHDARLLERLQRTNVYNDTFSISHDNHFGTINGLRLGRLSHTAVEWAEINAAWGQACLLLATVADKLNYKFQGFKLNPVGSTSTIDKFELPERGQSKTASSTNLPLYHTSDIPLNIGFLHRNFDNAMVALLECIRQLGLHVERTTQGTAAGGETGLRLPYEIKKDKIHDCSIKLSFGGEETWTKACKFTLTCCKFLLAHASLSRRRKALFGTIHLGLASTSLPIISITRIDLFPFRLILIHLPSHPCNSGASNAFEPNCSEQSTVSGINLPTTAHLGPICHPSNMISTKPQSSQEGTTRPPRDLHAVQGATHGISGTLPIVPTLGRGTTTCCAFLDGHGGGTGATPSSTNSGEGSDASSTACSHADPRSSARCSIRCRLQKLVTRRVRHAERTLQSLCVHLGETHRYTGRQP</sequence>
<evidence type="ECO:0008006" key="8">
    <source>
        <dbReference type="Google" id="ProtNLM"/>
    </source>
</evidence>
<keyword evidence="7" id="KW-1185">Reference proteome</keyword>
<dbReference type="InterPro" id="IPR040455">
    <property type="entry name" value="Atg6_BARA"/>
</dbReference>
<feature type="region of interest" description="Disordered" evidence="3">
    <location>
        <begin position="1"/>
        <end position="37"/>
    </location>
</feature>
<protein>
    <recommendedName>
        <fullName evidence="8">Autophagy-related protein 6</fullName>
    </recommendedName>
</protein>
<keyword evidence="2" id="KW-0175">Coiled coil</keyword>
<name>A0A5N6L2T2_9ROSI</name>
<feature type="region of interest" description="Disordered" evidence="3">
    <location>
        <begin position="467"/>
        <end position="487"/>
    </location>
</feature>
<dbReference type="PANTHER" id="PTHR12768:SF4">
    <property type="entry name" value="BECLIN-1"/>
    <property type="match status" value="1"/>
</dbReference>
<dbReference type="GO" id="GO:0000045">
    <property type="term" value="P:autophagosome assembly"/>
    <property type="evidence" value="ECO:0007669"/>
    <property type="project" value="TreeGrafter"/>
</dbReference>
<dbReference type="GO" id="GO:0000407">
    <property type="term" value="C:phagophore assembly site"/>
    <property type="evidence" value="ECO:0007669"/>
    <property type="project" value="TreeGrafter"/>
</dbReference>
<evidence type="ECO:0000256" key="3">
    <source>
        <dbReference type="SAM" id="MobiDB-lite"/>
    </source>
</evidence>
<evidence type="ECO:0000256" key="1">
    <source>
        <dbReference type="ARBA" id="ARBA00005965"/>
    </source>
</evidence>
<proteinExistence type="inferred from homology"/>
<dbReference type="Proteomes" id="UP000327013">
    <property type="component" value="Unassembled WGS sequence"/>
</dbReference>
<feature type="region of interest" description="Disordered" evidence="3">
    <location>
        <begin position="525"/>
        <end position="549"/>
    </location>
</feature>
<evidence type="ECO:0000313" key="7">
    <source>
        <dbReference type="Proteomes" id="UP000327013"/>
    </source>
</evidence>
<dbReference type="GO" id="GO:0006995">
    <property type="term" value="P:cellular response to nitrogen starvation"/>
    <property type="evidence" value="ECO:0007669"/>
    <property type="project" value="TreeGrafter"/>
</dbReference>
<organism evidence="6 7">
    <name type="scientific">Carpinus fangiana</name>
    <dbReference type="NCBI Taxonomy" id="176857"/>
    <lineage>
        <taxon>Eukaryota</taxon>
        <taxon>Viridiplantae</taxon>
        <taxon>Streptophyta</taxon>
        <taxon>Embryophyta</taxon>
        <taxon>Tracheophyta</taxon>
        <taxon>Spermatophyta</taxon>
        <taxon>Magnoliopsida</taxon>
        <taxon>eudicotyledons</taxon>
        <taxon>Gunneridae</taxon>
        <taxon>Pentapetalae</taxon>
        <taxon>rosids</taxon>
        <taxon>fabids</taxon>
        <taxon>Fagales</taxon>
        <taxon>Betulaceae</taxon>
        <taxon>Carpinus</taxon>
    </lineage>
</organism>
<comment type="similarity">
    <text evidence="1">Belongs to the beclin family.</text>
</comment>
<gene>
    <name evidence="6" type="ORF">FH972_025926</name>
</gene>
<evidence type="ECO:0000256" key="2">
    <source>
        <dbReference type="SAM" id="Coils"/>
    </source>
</evidence>
<dbReference type="InterPro" id="IPR038274">
    <property type="entry name" value="Atg6/Beclin_C_sf"/>
</dbReference>
<evidence type="ECO:0000259" key="5">
    <source>
        <dbReference type="Pfam" id="PF17675"/>
    </source>
</evidence>
<dbReference type="EMBL" id="VIBQ01000073">
    <property type="protein sequence ID" value="KAB8611421.1"/>
    <property type="molecule type" value="Genomic_DNA"/>
</dbReference>
<dbReference type="InterPro" id="IPR007243">
    <property type="entry name" value="Atg6/Beclin"/>
</dbReference>
<evidence type="ECO:0000313" key="6">
    <source>
        <dbReference type="EMBL" id="KAB8611421.1"/>
    </source>
</evidence>
<dbReference type="GO" id="GO:0034271">
    <property type="term" value="C:phosphatidylinositol 3-kinase complex, class III, type I"/>
    <property type="evidence" value="ECO:0007669"/>
    <property type="project" value="TreeGrafter"/>
</dbReference>
<dbReference type="GO" id="GO:0030674">
    <property type="term" value="F:protein-macromolecule adaptor activity"/>
    <property type="evidence" value="ECO:0007669"/>
    <property type="project" value="TreeGrafter"/>
</dbReference>
<reference evidence="6 7" key="1">
    <citation type="submission" date="2019-06" db="EMBL/GenBank/DDBJ databases">
        <title>A chromosomal-level reference genome of Carpinus fangiana (Coryloideae, Betulaceae).</title>
        <authorList>
            <person name="Yang X."/>
            <person name="Wang Z."/>
            <person name="Zhang L."/>
            <person name="Hao G."/>
            <person name="Liu J."/>
            <person name="Yang Y."/>
        </authorList>
    </citation>
    <scope>NUCLEOTIDE SEQUENCE [LARGE SCALE GENOMIC DNA]</scope>
    <source>
        <strain evidence="6">Cfa_2016G</strain>
        <tissue evidence="6">Leaf</tissue>
    </source>
</reference>
<feature type="compositionally biased region" description="Polar residues" evidence="3">
    <location>
        <begin position="467"/>
        <end position="479"/>
    </location>
</feature>
<dbReference type="GO" id="GO:0043548">
    <property type="term" value="F:phosphatidylinositol 3-kinase binding"/>
    <property type="evidence" value="ECO:0007669"/>
    <property type="project" value="TreeGrafter"/>
</dbReference>
<dbReference type="InterPro" id="IPR041691">
    <property type="entry name" value="Atg6/beclin_CC"/>
</dbReference>
<accession>A0A5N6L2T2</accession>
<dbReference type="Pfam" id="PF17675">
    <property type="entry name" value="APG6_N"/>
    <property type="match status" value="1"/>
</dbReference>
<feature type="compositionally biased region" description="Polar residues" evidence="3">
    <location>
        <begin position="526"/>
        <end position="544"/>
    </location>
</feature>
<feature type="domain" description="Atg6 BARA" evidence="4">
    <location>
        <begin position="192"/>
        <end position="383"/>
    </location>
</feature>
<evidence type="ECO:0000259" key="4">
    <source>
        <dbReference type="Pfam" id="PF04111"/>
    </source>
</evidence>
<feature type="domain" description="Atg6/beclin coiled-coil" evidence="5">
    <location>
        <begin position="61"/>
        <end position="189"/>
    </location>
</feature>
<dbReference type="GO" id="GO:0034272">
    <property type="term" value="C:phosphatidylinositol 3-kinase complex, class III, type II"/>
    <property type="evidence" value="ECO:0007669"/>
    <property type="project" value="TreeGrafter"/>
</dbReference>
<dbReference type="Gene3D" id="1.10.418.40">
    <property type="entry name" value="Autophagy protein 6/Beclin 1"/>
    <property type="match status" value="1"/>
</dbReference>
<dbReference type="Gene3D" id="6.10.250.3110">
    <property type="match status" value="1"/>
</dbReference>
<dbReference type="OrthoDB" id="20368at2759"/>
<dbReference type="Pfam" id="PF04111">
    <property type="entry name" value="APG6"/>
    <property type="match status" value="1"/>
</dbReference>
<dbReference type="GO" id="GO:0045324">
    <property type="term" value="P:late endosome to vacuole transport"/>
    <property type="evidence" value="ECO:0007669"/>
    <property type="project" value="TreeGrafter"/>
</dbReference>
<dbReference type="PANTHER" id="PTHR12768">
    <property type="entry name" value="BECLIN 1"/>
    <property type="match status" value="1"/>
</dbReference>